<sequence length="160" mass="18141">MPIPLFIGLLAGVLAVAVGVAIAFWPNVLQWAEEALLPWVERRIPVLNSIARSAFVLLDKVASSARRTVKNAWRQLCDYLLKTVVEIHRKSSNQYVRRVTSWLITQFQAQQQATKVVMEEVVDFDDLPSEVREALIRNGDATVDVRDLRTREINELVMTG</sequence>
<proteinExistence type="predicted"/>
<accession>A0A250ILP9</accession>
<dbReference type="OrthoDB" id="3534832at2"/>
<gene>
    <name evidence="1" type="ORF">MEBOL_005587</name>
</gene>
<organism evidence="1 2">
    <name type="scientific">Melittangium boletus DSM 14713</name>
    <dbReference type="NCBI Taxonomy" id="1294270"/>
    <lineage>
        <taxon>Bacteria</taxon>
        <taxon>Pseudomonadati</taxon>
        <taxon>Myxococcota</taxon>
        <taxon>Myxococcia</taxon>
        <taxon>Myxococcales</taxon>
        <taxon>Cystobacterineae</taxon>
        <taxon>Archangiaceae</taxon>
        <taxon>Melittangium</taxon>
    </lineage>
</organism>
<dbReference type="Proteomes" id="UP000217289">
    <property type="component" value="Chromosome"/>
</dbReference>
<evidence type="ECO:0000313" key="2">
    <source>
        <dbReference type="Proteomes" id="UP000217289"/>
    </source>
</evidence>
<evidence type="ECO:0000313" key="1">
    <source>
        <dbReference type="EMBL" id="ATB32111.1"/>
    </source>
</evidence>
<dbReference type="AlphaFoldDB" id="A0A250ILP9"/>
<protein>
    <submittedName>
        <fullName evidence="1">Uncharacterized protein</fullName>
    </submittedName>
</protein>
<keyword evidence="2" id="KW-1185">Reference proteome</keyword>
<name>A0A250ILP9_9BACT</name>
<dbReference type="EMBL" id="CP022163">
    <property type="protein sequence ID" value="ATB32111.1"/>
    <property type="molecule type" value="Genomic_DNA"/>
</dbReference>
<dbReference type="KEGG" id="mbd:MEBOL_005587"/>
<dbReference type="RefSeq" id="WP_095980343.1">
    <property type="nucleotide sequence ID" value="NZ_CP022163.1"/>
</dbReference>
<reference evidence="1 2" key="1">
    <citation type="submission" date="2017-06" db="EMBL/GenBank/DDBJ databases">
        <authorList>
            <person name="Kim H.J."/>
            <person name="Triplett B.A."/>
        </authorList>
    </citation>
    <scope>NUCLEOTIDE SEQUENCE [LARGE SCALE GENOMIC DNA]</scope>
    <source>
        <strain evidence="1 2">DSM 14713</strain>
    </source>
</reference>